<comment type="caution">
    <text evidence="1">The sequence shown here is derived from an EMBL/GenBank/DDBJ whole genome shotgun (WGS) entry which is preliminary data.</text>
</comment>
<evidence type="ECO:0008006" key="3">
    <source>
        <dbReference type="Google" id="ProtNLM"/>
    </source>
</evidence>
<sequence>MTDTLVYVHQHAADQLRSLARPDAIVDFINQLQSRPGTVGDHRQPDPRGRMVEVKILGRHAVIFFSDPFAGMIKILDICHIETP</sequence>
<dbReference type="EMBL" id="JACBAZ010000001">
    <property type="protein sequence ID" value="NWK54481.1"/>
    <property type="molecule type" value="Genomic_DNA"/>
</dbReference>
<gene>
    <name evidence="1" type="ORF">HW115_02585</name>
</gene>
<accession>A0A851GFF7</accession>
<organism evidence="1 2">
    <name type="scientific">Oceaniferula marina</name>
    <dbReference type="NCBI Taxonomy" id="2748318"/>
    <lineage>
        <taxon>Bacteria</taxon>
        <taxon>Pseudomonadati</taxon>
        <taxon>Verrucomicrobiota</taxon>
        <taxon>Verrucomicrobiia</taxon>
        <taxon>Verrucomicrobiales</taxon>
        <taxon>Verrucomicrobiaceae</taxon>
        <taxon>Oceaniferula</taxon>
    </lineage>
</organism>
<dbReference type="AlphaFoldDB" id="A0A851GFF7"/>
<dbReference type="RefSeq" id="WP_178931006.1">
    <property type="nucleotide sequence ID" value="NZ_JACBAZ010000001.1"/>
</dbReference>
<evidence type="ECO:0000313" key="1">
    <source>
        <dbReference type="EMBL" id="NWK54481.1"/>
    </source>
</evidence>
<proteinExistence type="predicted"/>
<reference evidence="1 2" key="1">
    <citation type="submission" date="2020-07" db="EMBL/GenBank/DDBJ databases">
        <title>Roseicoccus Jingziensis gen. nov., sp. nov., isolated from coastal seawater.</title>
        <authorList>
            <person name="Feng X."/>
        </authorList>
    </citation>
    <scope>NUCLEOTIDE SEQUENCE [LARGE SCALE GENOMIC DNA]</scope>
    <source>
        <strain evidence="1 2">N1E253</strain>
    </source>
</reference>
<keyword evidence="2" id="KW-1185">Reference proteome</keyword>
<dbReference type="Proteomes" id="UP000557872">
    <property type="component" value="Unassembled WGS sequence"/>
</dbReference>
<name>A0A851GFF7_9BACT</name>
<protein>
    <recommendedName>
        <fullName evidence="3">Plasmid stabilization protein</fullName>
    </recommendedName>
</protein>
<evidence type="ECO:0000313" key="2">
    <source>
        <dbReference type="Proteomes" id="UP000557872"/>
    </source>
</evidence>